<dbReference type="InterPro" id="IPR007109">
    <property type="entry name" value="Brix"/>
</dbReference>
<proteinExistence type="predicted"/>
<organism evidence="3 4">
    <name type="scientific">Magnusiomyces paraingens</name>
    <dbReference type="NCBI Taxonomy" id="2606893"/>
    <lineage>
        <taxon>Eukaryota</taxon>
        <taxon>Fungi</taxon>
        <taxon>Dikarya</taxon>
        <taxon>Ascomycota</taxon>
        <taxon>Saccharomycotina</taxon>
        <taxon>Dipodascomycetes</taxon>
        <taxon>Dipodascales</taxon>
        <taxon>Dipodascaceae</taxon>
        <taxon>Magnusiomyces</taxon>
    </lineage>
</organism>
<dbReference type="GO" id="GO:0034457">
    <property type="term" value="C:Mpp10 complex"/>
    <property type="evidence" value="ECO:0007669"/>
    <property type="project" value="UniProtKB-ARBA"/>
</dbReference>
<dbReference type="RefSeq" id="XP_031853091.1">
    <property type="nucleotide sequence ID" value="XM_031997200.1"/>
</dbReference>
<dbReference type="GO" id="GO:0006364">
    <property type="term" value="P:rRNA processing"/>
    <property type="evidence" value="ECO:0007669"/>
    <property type="project" value="InterPro"/>
</dbReference>
<dbReference type="Gene3D" id="3.40.50.10480">
    <property type="entry name" value="Probable brix-domain ribosomal biogenesis protein"/>
    <property type="match status" value="1"/>
</dbReference>
<sequence length="308" mass="34597">MLRRQARERREFLYRKSLQLQEAQQTLKRQQLRAALASGKPLPRELQEDDRLRNSFKYDESITPSDKAVKVTRDKTSGKPIYVEDSTVDDEYSALSGVADPRVVVTTSRNPSVRLLQFAKEVRMLFPTGLKLNRGAAVLPTLVGACEGAGTSDIIVLHEHRGVPTALTVSHFPHGPTASFSLHNVVMRHDLPNGGGGNISEAYPHLIFDNFTSPLGKRVETILKHLFPPGAKKDSPRVVTFANKGDYISVRHHVYVRTSDGNVELAEVGPRFEMRLYELKLGTIDNKDADIEWKLRGFVRTANRKDYL</sequence>
<reference evidence="3 4" key="1">
    <citation type="submission" date="2019-09" db="EMBL/GenBank/DDBJ databases">
        <authorList>
            <person name="Brejova B."/>
        </authorList>
    </citation>
    <scope>NUCLEOTIDE SEQUENCE [LARGE SCALE GENOMIC DNA]</scope>
</reference>
<dbReference type="Pfam" id="PF04427">
    <property type="entry name" value="Brix"/>
    <property type="match status" value="1"/>
</dbReference>
<dbReference type="GO" id="GO:0032040">
    <property type="term" value="C:small-subunit processome"/>
    <property type="evidence" value="ECO:0007669"/>
    <property type="project" value="TreeGrafter"/>
</dbReference>
<dbReference type="Proteomes" id="UP000398389">
    <property type="component" value="Unassembled WGS sequence"/>
</dbReference>
<evidence type="ECO:0000256" key="1">
    <source>
        <dbReference type="ARBA" id="ARBA00040513"/>
    </source>
</evidence>
<dbReference type="PANTHER" id="PTHR22734">
    <property type="entry name" value="U3 SMALL NUCLEOLAR RIBONUCLEOPROTEIN PROTEIN IMP4"/>
    <property type="match status" value="1"/>
</dbReference>
<dbReference type="EMBL" id="CABVLU010000002">
    <property type="protein sequence ID" value="VVT49863.1"/>
    <property type="molecule type" value="Genomic_DNA"/>
</dbReference>
<accession>A0A5E8BE55</accession>
<evidence type="ECO:0000259" key="2">
    <source>
        <dbReference type="PROSITE" id="PS50833"/>
    </source>
</evidence>
<dbReference type="SUPFAM" id="SSF52954">
    <property type="entry name" value="Class II aaRS ABD-related"/>
    <property type="match status" value="1"/>
</dbReference>
<dbReference type="GO" id="GO:0030515">
    <property type="term" value="F:snoRNA binding"/>
    <property type="evidence" value="ECO:0007669"/>
    <property type="project" value="TreeGrafter"/>
</dbReference>
<evidence type="ECO:0000313" key="4">
    <source>
        <dbReference type="Proteomes" id="UP000398389"/>
    </source>
</evidence>
<dbReference type="FunFam" id="3.40.50.10480:FF:000001">
    <property type="entry name" value="IMP4, U3 small nucleolar ribonucleoprotein"/>
    <property type="match status" value="1"/>
</dbReference>
<keyword evidence="4" id="KW-1185">Reference proteome</keyword>
<dbReference type="SMART" id="SM00879">
    <property type="entry name" value="Brix"/>
    <property type="match status" value="1"/>
</dbReference>
<dbReference type="AlphaFoldDB" id="A0A5E8BE55"/>
<dbReference type="GO" id="GO:0042274">
    <property type="term" value="P:ribosomal small subunit biogenesis"/>
    <property type="evidence" value="ECO:0007669"/>
    <property type="project" value="UniProtKB-ARBA"/>
</dbReference>
<dbReference type="GeneID" id="43581300"/>
<dbReference type="InterPro" id="IPR044281">
    <property type="entry name" value="IMP4/RPF1"/>
</dbReference>
<evidence type="ECO:0000313" key="3">
    <source>
        <dbReference type="EMBL" id="VVT49863.1"/>
    </source>
</evidence>
<feature type="domain" description="Brix" evidence="2">
    <location>
        <begin position="101"/>
        <end position="285"/>
    </location>
</feature>
<dbReference type="PANTHER" id="PTHR22734:SF2">
    <property type="entry name" value="U3 SMALL NUCLEOLAR RIBONUCLEOPROTEIN PROTEIN IMP4"/>
    <property type="match status" value="1"/>
</dbReference>
<gene>
    <name evidence="3" type="ORF">SAPINGB_P002481</name>
</gene>
<dbReference type="GO" id="GO:0042134">
    <property type="term" value="F:rRNA primary transcript binding"/>
    <property type="evidence" value="ECO:0007669"/>
    <property type="project" value="InterPro"/>
</dbReference>
<protein>
    <recommendedName>
        <fullName evidence="1">U3 small nucleolar ribonucleoprotein protein IMP4</fullName>
    </recommendedName>
</protein>
<name>A0A5E8BE55_9ASCO</name>
<dbReference type="GO" id="GO:0005654">
    <property type="term" value="C:nucleoplasm"/>
    <property type="evidence" value="ECO:0007669"/>
    <property type="project" value="UniProtKB-ARBA"/>
</dbReference>
<dbReference type="OrthoDB" id="10253204at2759"/>
<dbReference type="PROSITE" id="PS50833">
    <property type="entry name" value="BRIX"/>
    <property type="match status" value="1"/>
</dbReference>